<dbReference type="Proteomes" id="UP000507140">
    <property type="component" value="Unassembled WGS sequence"/>
</dbReference>
<dbReference type="RefSeq" id="WP_180097947.1">
    <property type="nucleotide sequence ID" value="NZ_CADIKR010000001.1"/>
</dbReference>
<evidence type="ECO:0000313" key="3">
    <source>
        <dbReference type="Proteomes" id="UP000507140"/>
    </source>
</evidence>
<name>A0ABM8L956_9BURK</name>
<evidence type="ECO:0000313" key="2">
    <source>
        <dbReference type="EMBL" id="CAB3834203.1"/>
    </source>
</evidence>
<evidence type="ECO:0000256" key="1">
    <source>
        <dbReference type="SAM" id="MobiDB-lite"/>
    </source>
</evidence>
<accession>A0ABM8L956</accession>
<keyword evidence="3" id="KW-1185">Reference proteome</keyword>
<dbReference type="EMBL" id="CADIKR010000001">
    <property type="protein sequence ID" value="CAB3834203.1"/>
    <property type="molecule type" value="Genomic_DNA"/>
</dbReference>
<feature type="compositionally biased region" description="Basic and acidic residues" evidence="1">
    <location>
        <begin position="37"/>
        <end position="52"/>
    </location>
</feature>
<reference evidence="2 3" key="1">
    <citation type="submission" date="2020-04" db="EMBL/GenBank/DDBJ databases">
        <authorList>
            <person name="De Canck E."/>
        </authorList>
    </citation>
    <scope>NUCLEOTIDE SEQUENCE [LARGE SCALE GENOMIC DNA]</scope>
    <source>
        <strain evidence="2 3">LMG 3415</strain>
    </source>
</reference>
<proteinExistence type="predicted"/>
<feature type="compositionally biased region" description="Low complexity" evidence="1">
    <location>
        <begin position="197"/>
        <end position="230"/>
    </location>
</feature>
<feature type="region of interest" description="Disordered" evidence="1">
    <location>
        <begin position="35"/>
        <end position="69"/>
    </location>
</feature>
<gene>
    <name evidence="2" type="ORF">LMG3415_01083</name>
</gene>
<organism evidence="2 3">
    <name type="scientific">Achromobacter mucicolens</name>
    <dbReference type="NCBI Taxonomy" id="1389922"/>
    <lineage>
        <taxon>Bacteria</taxon>
        <taxon>Pseudomonadati</taxon>
        <taxon>Pseudomonadota</taxon>
        <taxon>Betaproteobacteria</taxon>
        <taxon>Burkholderiales</taxon>
        <taxon>Alcaligenaceae</taxon>
        <taxon>Achromobacter</taxon>
    </lineage>
</organism>
<feature type="region of interest" description="Disordered" evidence="1">
    <location>
        <begin position="118"/>
        <end position="149"/>
    </location>
</feature>
<comment type="caution">
    <text evidence="2">The sequence shown here is derived from an EMBL/GenBank/DDBJ whole genome shotgun (WGS) entry which is preliminary data.</text>
</comment>
<sequence length="272" mass="27406">MSGFLRQLASRSLGTAPRLRSAPSPLAAALHGVVPRDPLRADAQDQDGHLAGHDSAAQAGRGLADTGDRLGQRFSQGAAFGAYPHADEAADVHARASGREAAMPQGHFIANAPVTHAGMRTSGAPQRTDAAPPPLRNPLLPDPGDQDSISLEAQRPVSASVAPPAGAESATPVVAAQAVTDAAHASAAHVSPALNAAAPNAAAAESPSFPAARRDAASPASRPAAQSSAPDVHITIDRLEVAPPLPPRAAAAPRSSALSLRDYLAARRAGLP</sequence>
<feature type="region of interest" description="Disordered" evidence="1">
    <location>
        <begin position="197"/>
        <end position="232"/>
    </location>
</feature>
<evidence type="ECO:0008006" key="4">
    <source>
        <dbReference type="Google" id="ProtNLM"/>
    </source>
</evidence>
<protein>
    <recommendedName>
        <fullName evidence="4">Flagellar hook-length control protein FliK</fullName>
    </recommendedName>
</protein>